<accession>A0A1Z5K6E1</accession>
<protein>
    <submittedName>
        <fullName evidence="2">Uncharacterized protein</fullName>
    </submittedName>
</protein>
<evidence type="ECO:0000313" key="2">
    <source>
        <dbReference type="EMBL" id="GAX21732.1"/>
    </source>
</evidence>
<sequence>MLLVLLVISCLHLFPTVQAFSLLQSRHAPTIIYFEPRSSTSLYASRWGIRSKLKSFVSRIVRPRTKAPPEIATDEPVNAYFITNHENVTDKATPLNDETLLLLSTPPQSTKSTTTHQVDLTGSWKLIVDDVFLQQYQDYLTKLGQPFWVRSIALSIVARTTEETKQTLQGESLWIKGTNVRGTWERTLSTTTSNATLVTADGETVQYEAWWEGPVHVSWLRGVQKYGGGSFESRRFLKDACLVCESTFHPMDTTRDTACVTWTFGRLDRDSAKSS</sequence>
<keyword evidence="3" id="KW-1185">Reference proteome</keyword>
<dbReference type="InParanoid" id="A0A1Z5K6E1"/>
<evidence type="ECO:0000256" key="1">
    <source>
        <dbReference type="SAM" id="SignalP"/>
    </source>
</evidence>
<dbReference type="Proteomes" id="UP000198406">
    <property type="component" value="Unassembled WGS sequence"/>
</dbReference>
<keyword evidence="1" id="KW-0732">Signal</keyword>
<dbReference type="SUPFAM" id="SSF50814">
    <property type="entry name" value="Lipocalins"/>
    <property type="match status" value="1"/>
</dbReference>
<dbReference type="EMBL" id="BDSP01000172">
    <property type="protein sequence ID" value="GAX21732.1"/>
    <property type="molecule type" value="Genomic_DNA"/>
</dbReference>
<reference evidence="2 3" key="1">
    <citation type="journal article" date="2015" name="Plant Cell">
        <title>Oil accumulation by the oleaginous diatom Fistulifera solaris as revealed by the genome and transcriptome.</title>
        <authorList>
            <person name="Tanaka T."/>
            <person name="Maeda Y."/>
            <person name="Veluchamy A."/>
            <person name="Tanaka M."/>
            <person name="Abida H."/>
            <person name="Marechal E."/>
            <person name="Bowler C."/>
            <person name="Muto M."/>
            <person name="Sunaga Y."/>
            <person name="Tanaka M."/>
            <person name="Yoshino T."/>
            <person name="Taniguchi T."/>
            <person name="Fukuda Y."/>
            <person name="Nemoto M."/>
            <person name="Matsumoto M."/>
            <person name="Wong P.S."/>
            <person name="Aburatani S."/>
            <person name="Fujibuchi W."/>
        </authorList>
    </citation>
    <scope>NUCLEOTIDE SEQUENCE [LARGE SCALE GENOMIC DNA]</scope>
    <source>
        <strain evidence="2 3">JPCC DA0580</strain>
    </source>
</reference>
<proteinExistence type="predicted"/>
<name>A0A1Z5K6E1_FISSO</name>
<organism evidence="2 3">
    <name type="scientific">Fistulifera solaris</name>
    <name type="common">Oleaginous diatom</name>
    <dbReference type="NCBI Taxonomy" id="1519565"/>
    <lineage>
        <taxon>Eukaryota</taxon>
        <taxon>Sar</taxon>
        <taxon>Stramenopiles</taxon>
        <taxon>Ochrophyta</taxon>
        <taxon>Bacillariophyta</taxon>
        <taxon>Bacillariophyceae</taxon>
        <taxon>Bacillariophycidae</taxon>
        <taxon>Naviculales</taxon>
        <taxon>Naviculaceae</taxon>
        <taxon>Fistulifera</taxon>
    </lineage>
</organism>
<dbReference type="Gene3D" id="2.40.128.20">
    <property type="match status" value="1"/>
</dbReference>
<dbReference type="InterPro" id="IPR012674">
    <property type="entry name" value="Calycin"/>
</dbReference>
<dbReference type="AlphaFoldDB" id="A0A1Z5K6E1"/>
<feature type="chain" id="PRO_5012848639" evidence="1">
    <location>
        <begin position="20"/>
        <end position="275"/>
    </location>
</feature>
<gene>
    <name evidence="2" type="ORF">FisN_31Lh016</name>
</gene>
<evidence type="ECO:0000313" key="3">
    <source>
        <dbReference type="Proteomes" id="UP000198406"/>
    </source>
</evidence>
<dbReference type="OrthoDB" id="195110at2759"/>
<comment type="caution">
    <text evidence="2">The sequence shown here is derived from an EMBL/GenBank/DDBJ whole genome shotgun (WGS) entry which is preliminary data.</text>
</comment>
<feature type="signal peptide" evidence="1">
    <location>
        <begin position="1"/>
        <end position="19"/>
    </location>
</feature>